<evidence type="ECO:0000313" key="5">
    <source>
        <dbReference type="Proteomes" id="UP000076842"/>
    </source>
</evidence>
<dbReference type="InterPro" id="IPR001509">
    <property type="entry name" value="Epimerase_deHydtase"/>
</dbReference>
<dbReference type="STRING" id="1353952.A0A165EV07"/>
<feature type="domain" description="NAD-dependent epimerase/dehydratase" evidence="3">
    <location>
        <begin position="8"/>
        <end position="260"/>
    </location>
</feature>
<dbReference type="PANTHER" id="PTHR10366">
    <property type="entry name" value="NAD DEPENDENT EPIMERASE/DEHYDRATASE"/>
    <property type="match status" value="1"/>
</dbReference>
<accession>A0A165EV07</accession>
<dbReference type="SUPFAM" id="SSF51735">
    <property type="entry name" value="NAD(P)-binding Rossmann-fold domains"/>
    <property type="match status" value="1"/>
</dbReference>
<organism evidence="4 5">
    <name type="scientific">Calocera cornea HHB12733</name>
    <dbReference type="NCBI Taxonomy" id="1353952"/>
    <lineage>
        <taxon>Eukaryota</taxon>
        <taxon>Fungi</taxon>
        <taxon>Dikarya</taxon>
        <taxon>Basidiomycota</taxon>
        <taxon>Agaricomycotina</taxon>
        <taxon>Dacrymycetes</taxon>
        <taxon>Dacrymycetales</taxon>
        <taxon>Dacrymycetaceae</taxon>
        <taxon>Calocera</taxon>
    </lineage>
</organism>
<proteinExistence type="inferred from homology"/>
<comment type="similarity">
    <text evidence="2">Belongs to the NAD(P)-dependent epimerase/dehydratase family. Dihydroflavonol-4-reductase subfamily.</text>
</comment>
<dbReference type="InParanoid" id="A0A165EV07"/>
<dbReference type="Proteomes" id="UP000076842">
    <property type="component" value="Unassembled WGS sequence"/>
</dbReference>
<dbReference type="EMBL" id="KV423992">
    <property type="protein sequence ID" value="KZT55577.1"/>
    <property type="molecule type" value="Genomic_DNA"/>
</dbReference>
<gene>
    <name evidence="4" type="ORF">CALCODRAFT_498468</name>
</gene>
<dbReference type="AlphaFoldDB" id="A0A165EV07"/>
<dbReference type="PANTHER" id="PTHR10366:SF562">
    <property type="entry name" value="ALDEHYDE REDUCTASE II (AFU_ORTHOLOGUE AFUA_1G11360)"/>
    <property type="match status" value="1"/>
</dbReference>
<dbReference type="FunCoup" id="A0A165EV07">
    <property type="interactions" value="50"/>
</dbReference>
<dbReference type="Pfam" id="PF01370">
    <property type="entry name" value="Epimerase"/>
    <property type="match status" value="1"/>
</dbReference>
<dbReference type="OrthoDB" id="2735536at2759"/>
<evidence type="ECO:0000256" key="1">
    <source>
        <dbReference type="ARBA" id="ARBA00023002"/>
    </source>
</evidence>
<keyword evidence="1" id="KW-0560">Oxidoreductase</keyword>
<dbReference type="CDD" id="cd05227">
    <property type="entry name" value="AR_SDR_e"/>
    <property type="match status" value="1"/>
</dbReference>
<name>A0A165EV07_9BASI</name>
<reference evidence="4 5" key="1">
    <citation type="journal article" date="2016" name="Mol. Biol. Evol.">
        <title>Comparative Genomics of Early-Diverging Mushroom-Forming Fungi Provides Insights into the Origins of Lignocellulose Decay Capabilities.</title>
        <authorList>
            <person name="Nagy L.G."/>
            <person name="Riley R."/>
            <person name="Tritt A."/>
            <person name="Adam C."/>
            <person name="Daum C."/>
            <person name="Floudas D."/>
            <person name="Sun H."/>
            <person name="Yadav J.S."/>
            <person name="Pangilinan J."/>
            <person name="Larsson K.H."/>
            <person name="Matsuura K."/>
            <person name="Barry K."/>
            <person name="Labutti K."/>
            <person name="Kuo R."/>
            <person name="Ohm R.A."/>
            <person name="Bhattacharya S.S."/>
            <person name="Shirouzu T."/>
            <person name="Yoshinaga Y."/>
            <person name="Martin F.M."/>
            <person name="Grigoriev I.V."/>
            <person name="Hibbett D.S."/>
        </authorList>
    </citation>
    <scope>NUCLEOTIDE SEQUENCE [LARGE SCALE GENOMIC DNA]</scope>
    <source>
        <strain evidence="4 5">HHB12733</strain>
    </source>
</reference>
<sequence length="345" mass="37626">MSHAEEVVLVTGPSGYIGAATALEALKQGYQVKGTVRSQAKADAFVALYPHAKSMTWVIIPDISAPNAFDEAVKGVDHVLHVAAPFHYASQDLDKDMLEPSLLGTLNALKAAVKEPRVKRVVITSSFAAILDVLQGYRPGYTYDDKDWNSLTWEQVKQIGDPGLAYIAAKTVSETAAWDFVKEHKPNFALTTICPPLVFGPPLQPVESMAKLNQSCGEIWHLMDGTLKEPPKTNFPVWVDVRDIAKMHVDALSKPQTANERYQAIAGHFSFAQIAYQIAQAHPELARAGLVTPSDNSPCPDHYATDSSKAERDFGLGWISFNKCIDDTAAKLLELQKEVGEAAAI</sequence>
<evidence type="ECO:0000313" key="4">
    <source>
        <dbReference type="EMBL" id="KZT55577.1"/>
    </source>
</evidence>
<dbReference type="GO" id="GO:0016616">
    <property type="term" value="F:oxidoreductase activity, acting on the CH-OH group of donors, NAD or NADP as acceptor"/>
    <property type="evidence" value="ECO:0007669"/>
    <property type="project" value="TreeGrafter"/>
</dbReference>
<evidence type="ECO:0000256" key="2">
    <source>
        <dbReference type="ARBA" id="ARBA00023445"/>
    </source>
</evidence>
<keyword evidence="5" id="KW-1185">Reference proteome</keyword>
<dbReference type="InterPro" id="IPR050425">
    <property type="entry name" value="NAD(P)_dehydrat-like"/>
</dbReference>
<protein>
    <submittedName>
        <fullName evidence="4">NAD(P)-binding protein</fullName>
    </submittedName>
</protein>
<dbReference type="InterPro" id="IPR036291">
    <property type="entry name" value="NAD(P)-bd_dom_sf"/>
</dbReference>
<evidence type="ECO:0000259" key="3">
    <source>
        <dbReference type="Pfam" id="PF01370"/>
    </source>
</evidence>
<dbReference type="Gene3D" id="3.40.50.720">
    <property type="entry name" value="NAD(P)-binding Rossmann-like Domain"/>
    <property type="match status" value="1"/>
</dbReference>